<dbReference type="RefSeq" id="WP_185274148.1">
    <property type="nucleotide sequence ID" value="NZ_CP055156.1"/>
</dbReference>
<sequence length="121" mass="14280">MKLPLEYRWLKAHDFKLFTPWCLIDPMDSDGLRQEYKSETGKDILPFARRQDNDDLAGFEIIDSVVQSKVITVHLPWTGKREREGWPRTKNSTDLLNCLNEVAIPDTRDWMTEEELEDLEK</sequence>
<dbReference type="KEGG" id="aswu:HUW51_11360"/>
<dbReference type="EMBL" id="CP055156">
    <property type="protein sequence ID" value="QNF33296.1"/>
    <property type="molecule type" value="Genomic_DNA"/>
</dbReference>
<gene>
    <name evidence="1" type="ORF">HUW51_11360</name>
</gene>
<dbReference type="AlphaFoldDB" id="A0A7G7G812"/>
<keyword evidence="2" id="KW-1185">Reference proteome</keyword>
<protein>
    <submittedName>
        <fullName evidence="1">Uncharacterized protein</fullName>
    </submittedName>
</protein>
<evidence type="ECO:0000313" key="1">
    <source>
        <dbReference type="EMBL" id="QNF33296.1"/>
    </source>
</evidence>
<dbReference type="Proteomes" id="UP000515237">
    <property type="component" value="Chromosome"/>
</dbReference>
<accession>A0A7G7G812</accession>
<reference evidence="1 2" key="1">
    <citation type="journal article" date="2018" name="Int. J. Syst. Evol. Microbiol.">
        <title>Adhaeribacter swui sp. nov., isolated from wet mud.</title>
        <authorList>
            <person name="Kim D.U."/>
            <person name="Kim K.W."/>
            <person name="Kang M.S."/>
            <person name="Kim J.Y."/>
            <person name="Jang J.H."/>
            <person name="Kim M.K."/>
        </authorList>
    </citation>
    <scope>NUCLEOTIDE SEQUENCE [LARGE SCALE GENOMIC DNA]</scope>
    <source>
        <strain evidence="1 2">KCTC 52873</strain>
    </source>
</reference>
<organism evidence="1 2">
    <name type="scientific">Adhaeribacter swui</name>
    <dbReference type="NCBI Taxonomy" id="2086471"/>
    <lineage>
        <taxon>Bacteria</taxon>
        <taxon>Pseudomonadati</taxon>
        <taxon>Bacteroidota</taxon>
        <taxon>Cytophagia</taxon>
        <taxon>Cytophagales</taxon>
        <taxon>Hymenobacteraceae</taxon>
        <taxon>Adhaeribacter</taxon>
    </lineage>
</organism>
<evidence type="ECO:0000313" key="2">
    <source>
        <dbReference type="Proteomes" id="UP000515237"/>
    </source>
</evidence>
<name>A0A7G7G812_9BACT</name>
<proteinExistence type="predicted"/>